<proteinExistence type="predicted"/>
<dbReference type="OrthoDB" id="514292at2759"/>
<name>A0A9P8UBW7_9PEZI</name>
<dbReference type="Proteomes" id="UP000758603">
    <property type="component" value="Unassembled WGS sequence"/>
</dbReference>
<dbReference type="PANTHER" id="PTHR28141">
    <property type="entry name" value="2',3'-CYCLIC-NUCLEOTIDE 3'-PHOSPHODIESTERASE"/>
    <property type="match status" value="1"/>
</dbReference>
<evidence type="ECO:0000313" key="1">
    <source>
        <dbReference type="EMBL" id="KAH6645951.1"/>
    </source>
</evidence>
<dbReference type="AlphaFoldDB" id="A0A9P8UBW7"/>
<dbReference type="GO" id="GO:0009187">
    <property type="term" value="P:cyclic nucleotide metabolic process"/>
    <property type="evidence" value="ECO:0007669"/>
    <property type="project" value="TreeGrafter"/>
</dbReference>
<comment type="caution">
    <text evidence="1">The sequence shown here is derived from an EMBL/GenBank/DDBJ whole genome shotgun (WGS) entry which is preliminary data.</text>
</comment>
<dbReference type="Pfam" id="PF07823">
    <property type="entry name" value="CPDase"/>
    <property type="match status" value="1"/>
</dbReference>
<dbReference type="PANTHER" id="PTHR28141:SF1">
    <property type="entry name" value="2',3'-CYCLIC-NUCLEOTIDE 3'-PHOSPHODIESTERASE"/>
    <property type="match status" value="1"/>
</dbReference>
<dbReference type="GeneID" id="70137150"/>
<dbReference type="GO" id="GO:0004113">
    <property type="term" value="F:2',3'-cyclic-nucleotide 3'-phosphodiesterase activity"/>
    <property type="evidence" value="ECO:0007669"/>
    <property type="project" value="TreeGrafter"/>
</dbReference>
<dbReference type="InterPro" id="IPR009097">
    <property type="entry name" value="Cyclic_Pdiesterase"/>
</dbReference>
<protein>
    <submittedName>
        <fullName evidence="1">2',3'-cyclic-nucleotide 3'-phosphodiesterase</fullName>
    </submittedName>
</protein>
<dbReference type="RefSeq" id="XP_045952465.1">
    <property type="nucleotide sequence ID" value="XM_046108259.1"/>
</dbReference>
<dbReference type="EMBL" id="JAGPXC010000010">
    <property type="protein sequence ID" value="KAH6645951.1"/>
    <property type="molecule type" value="Genomic_DNA"/>
</dbReference>
<dbReference type="SUPFAM" id="SSF55144">
    <property type="entry name" value="LigT-like"/>
    <property type="match status" value="1"/>
</dbReference>
<gene>
    <name evidence="1" type="ORF">BKA67DRAFT_663825</name>
</gene>
<organism evidence="1 2">
    <name type="scientific">Truncatella angustata</name>
    <dbReference type="NCBI Taxonomy" id="152316"/>
    <lineage>
        <taxon>Eukaryota</taxon>
        <taxon>Fungi</taxon>
        <taxon>Dikarya</taxon>
        <taxon>Ascomycota</taxon>
        <taxon>Pezizomycotina</taxon>
        <taxon>Sordariomycetes</taxon>
        <taxon>Xylariomycetidae</taxon>
        <taxon>Amphisphaeriales</taxon>
        <taxon>Sporocadaceae</taxon>
        <taxon>Truncatella</taxon>
    </lineage>
</organism>
<accession>A0A9P8UBW7</accession>
<evidence type="ECO:0000313" key="2">
    <source>
        <dbReference type="Proteomes" id="UP000758603"/>
    </source>
</evidence>
<sequence>MPGSSLWLAPPSDHPYHEILSELITKSLPSEFPSVVGPPFSPHMTLTSNIDPSVYGDNPQQWLDSIPWPTGDEVKILFRGIRTGDVFFRRGYIKVYDTEPVKSLAGLARARGVEGEDSIGPKTEKWLKEWTASFGPHVSLIYGGDPIDDTKLAQIGEFCGESGLELQGGGWKGGVVWLVPTDKPINQWKPIATKTL</sequence>
<keyword evidence="2" id="KW-1185">Reference proteome</keyword>
<dbReference type="Gene3D" id="3.90.1140.10">
    <property type="entry name" value="Cyclic phosphodiesterase"/>
    <property type="match status" value="1"/>
</dbReference>
<reference evidence="1" key="1">
    <citation type="journal article" date="2021" name="Nat. Commun.">
        <title>Genetic determinants of endophytism in the Arabidopsis root mycobiome.</title>
        <authorList>
            <person name="Mesny F."/>
            <person name="Miyauchi S."/>
            <person name="Thiergart T."/>
            <person name="Pickel B."/>
            <person name="Atanasova L."/>
            <person name="Karlsson M."/>
            <person name="Huettel B."/>
            <person name="Barry K.W."/>
            <person name="Haridas S."/>
            <person name="Chen C."/>
            <person name="Bauer D."/>
            <person name="Andreopoulos W."/>
            <person name="Pangilinan J."/>
            <person name="LaButti K."/>
            <person name="Riley R."/>
            <person name="Lipzen A."/>
            <person name="Clum A."/>
            <person name="Drula E."/>
            <person name="Henrissat B."/>
            <person name="Kohler A."/>
            <person name="Grigoriev I.V."/>
            <person name="Martin F.M."/>
            <person name="Hacquard S."/>
        </authorList>
    </citation>
    <scope>NUCLEOTIDE SEQUENCE</scope>
    <source>
        <strain evidence="1">MPI-SDFR-AT-0073</strain>
    </source>
</reference>
<dbReference type="InterPro" id="IPR012386">
    <property type="entry name" value="Cyclic-nucl_3Pdiesterase"/>
</dbReference>